<sequence>MGSLFISHSMQNLGLDQHLASDTSHTFDISPDDAGRQTSTLSQDVKMEMEPVLYQLHNTVRAAALPPVSVIMDDSTRALLR</sequence>
<organism evidence="1 2">
    <name type="scientific">Colletotrichum spaethianum</name>
    <dbReference type="NCBI Taxonomy" id="700344"/>
    <lineage>
        <taxon>Eukaryota</taxon>
        <taxon>Fungi</taxon>
        <taxon>Dikarya</taxon>
        <taxon>Ascomycota</taxon>
        <taxon>Pezizomycotina</taxon>
        <taxon>Sordariomycetes</taxon>
        <taxon>Hypocreomycetidae</taxon>
        <taxon>Glomerellales</taxon>
        <taxon>Glomerellaceae</taxon>
        <taxon>Colletotrichum</taxon>
        <taxon>Colletotrichum spaethianum species complex</taxon>
    </lineage>
</organism>
<comment type="caution">
    <text evidence="1">The sequence shown here is derived from an EMBL/GenBank/DDBJ whole genome shotgun (WGS) entry which is preliminary data.</text>
</comment>
<name>A0AA37P971_9PEZI</name>
<dbReference type="GeneID" id="73328950"/>
<dbReference type="EMBL" id="BQXU01000021">
    <property type="protein sequence ID" value="GKT47967.1"/>
    <property type="molecule type" value="Genomic_DNA"/>
</dbReference>
<dbReference type="RefSeq" id="XP_049130317.1">
    <property type="nucleotide sequence ID" value="XM_049274360.1"/>
</dbReference>
<gene>
    <name evidence="1" type="ORF">ColSpa_08148</name>
</gene>
<protein>
    <submittedName>
        <fullName evidence="1">Uncharacterized protein</fullName>
    </submittedName>
</protein>
<evidence type="ECO:0000313" key="2">
    <source>
        <dbReference type="Proteomes" id="UP001055115"/>
    </source>
</evidence>
<reference evidence="1 2" key="1">
    <citation type="submission" date="2022-03" db="EMBL/GenBank/DDBJ databases">
        <title>Genome data of Colletotrichum spp.</title>
        <authorList>
            <person name="Utami Y.D."/>
            <person name="Hiruma K."/>
        </authorList>
    </citation>
    <scope>NUCLEOTIDE SEQUENCE [LARGE SCALE GENOMIC DNA]</scope>
    <source>
        <strain evidence="1 2">MAFF 239500</strain>
    </source>
</reference>
<keyword evidence="2" id="KW-1185">Reference proteome</keyword>
<proteinExistence type="predicted"/>
<dbReference type="AlphaFoldDB" id="A0AA37P971"/>
<evidence type="ECO:0000313" key="1">
    <source>
        <dbReference type="EMBL" id="GKT47967.1"/>
    </source>
</evidence>
<dbReference type="Proteomes" id="UP001055115">
    <property type="component" value="Unassembled WGS sequence"/>
</dbReference>
<accession>A0AA37P971</accession>